<evidence type="ECO:0000259" key="9">
    <source>
        <dbReference type="PROSITE" id="PS50937"/>
    </source>
</evidence>
<evidence type="ECO:0000256" key="3">
    <source>
        <dbReference type="ARBA" id="ARBA00022490"/>
    </source>
</evidence>
<keyword evidence="4" id="KW-0808">Transferase</keyword>
<dbReference type="PANTHER" id="PTHR30478:SF0">
    <property type="entry name" value="BETA SLIDING CLAMP"/>
    <property type="match status" value="1"/>
</dbReference>
<evidence type="ECO:0000256" key="7">
    <source>
        <dbReference type="ARBA" id="ARBA00022932"/>
    </source>
</evidence>
<evidence type="ECO:0000256" key="1">
    <source>
        <dbReference type="ARBA" id="ARBA00004496"/>
    </source>
</evidence>
<dbReference type="SMART" id="SM00422">
    <property type="entry name" value="HTH_MERR"/>
    <property type="match status" value="1"/>
</dbReference>
<dbReference type="EMBL" id="CP008947">
    <property type="protein sequence ID" value="AII09024.1"/>
    <property type="molecule type" value="Genomic_DNA"/>
</dbReference>
<dbReference type="InterPro" id="IPR001001">
    <property type="entry name" value="DNA_polIII_beta"/>
</dbReference>
<dbReference type="InterPro" id="IPR009061">
    <property type="entry name" value="DNA-bd_dom_put_sf"/>
</dbReference>
<keyword evidence="5" id="KW-0548">Nucleotidyltransferase</keyword>
<evidence type="ECO:0000256" key="6">
    <source>
        <dbReference type="ARBA" id="ARBA00022705"/>
    </source>
</evidence>
<dbReference type="AlphaFoldDB" id="A0A076F044"/>
<dbReference type="CDD" id="cd00140">
    <property type="entry name" value="beta_clamp"/>
    <property type="match status" value="1"/>
</dbReference>
<evidence type="ECO:0000313" key="10">
    <source>
        <dbReference type="EMBL" id="AII09024.1"/>
    </source>
</evidence>
<name>A0A076F044_RHOOP</name>
<dbReference type="GO" id="GO:0003887">
    <property type="term" value="F:DNA-directed DNA polymerase activity"/>
    <property type="evidence" value="ECO:0007669"/>
    <property type="project" value="UniProtKB-KW"/>
</dbReference>
<dbReference type="InterPro" id="IPR022637">
    <property type="entry name" value="DNA_polIII_beta_cen"/>
</dbReference>
<keyword evidence="3" id="KW-0963">Cytoplasm</keyword>
<dbReference type="GO" id="GO:0005737">
    <property type="term" value="C:cytoplasm"/>
    <property type="evidence" value="ECO:0007669"/>
    <property type="project" value="UniProtKB-SubCell"/>
</dbReference>
<dbReference type="SMART" id="SM00480">
    <property type="entry name" value="POL3Bc"/>
    <property type="match status" value="1"/>
</dbReference>
<dbReference type="GO" id="GO:0003677">
    <property type="term" value="F:DNA binding"/>
    <property type="evidence" value="ECO:0007669"/>
    <property type="project" value="UniProtKB-KW"/>
</dbReference>
<dbReference type="Pfam" id="PF13411">
    <property type="entry name" value="MerR_1"/>
    <property type="match status" value="1"/>
</dbReference>
<proteinExistence type="inferred from homology"/>
<evidence type="ECO:0000313" key="11">
    <source>
        <dbReference type="Proteomes" id="UP000028488"/>
    </source>
</evidence>
<feature type="domain" description="HTH merR-type" evidence="9">
    <location>
        <begin position="4"/>
        <end position="74"/>
    </location>
</feature>
<dbReference type="GO" id="GO:0006271">
    <property type="term" value="P:DNA strand elongation involved in DNA replication"/>
    <property type="evidence" value="ECO:0007669"/>
    <property type="project" value="TreeGrafter"/>
</dbReference>
<comment type="similarity">
    <text evidence="2">Belongs to the beta sliding clamp family.</text>
</comment>
<dbReference type="eggNOG" id="COG0789">
    <property type="taxonomic scope" value="Bacteria"/>
</dbReference>
<dbReference type="InterPro" id="IPR046938">
    <property type="entry name" value="DNA_clamp_sf"/>
</dbReference>
<dbReference type="SUPFAM" id="SSF55979">
    <property type="entry name" value="DNA clamp"/>
    <property type="match status" value="1"/>
</dbReference>
<keyword evidence="7" id="KW-0239">DNA-directed DNA polymerase</keyword>
<accession>A0A076F044</accession>
<dbReference type="InterPro" id="IPR000551">
    <property type="entry name" value="MerR-type_HTH_dom"/>
</dbReference>
<evidence type="ECO:0000256" key="5">
    <source>
        <dbReference type="ARBA" id="ARBA00022695"/>
    </source>
</evidence>
<sequence length="345" mass="36712">MSAVLSIGELARASGLSVSALRFYDKAGVVTPHAVDPRTGYRWYADRHVDAAVLVAAMRRVGMPVKEMAAVLSGTDAHGLLDRHLGRLEKGLDDARRELARIHGLLDARTARECTAVLRTTDLLTAFGSVRFAADADSEFPVLRGCLLETDHGVLRLVTTDRYRLAVGTVTVLEPPDEPISAVVPCTFLDDAAGLLGRHDTVTVVVGSDSITLRCGAEQLSTRLVEGAFPDHHSLSPRDPGIEHTFSSADLRALLADAGDRVDLGVLESGEIVVGSPGTDQPVRFHVQVSAGFLLEAVDALPGEQLTFQVGGPITPLAIRPRSVHTSDPASAYSLLMPLQPVALT</sequence>
<reference evidence="10 11" key="1">
    <citation type="submission" date="2014-07" db="EMBL/GenBank/DDBJ databases">
        <title>Genome Sequence of Rhodococcus opacus Strain R7, a Biodegrader of Mono- and Polycyclic Aromatic Hydrocarbons.</title>
        <authorList>
            <person name="Di Gennaro P."/>
            <person name="Zampolli J."/>
            <person name="Presti I."/>
            <person name="Cappelletti M."/>
            <person name="D'Ursi P."/>
            <person name="Orro A."/>
            <person name="Mezzelani A."/>
            <person name="Milanesi L."/>
        </authorList>
    </citation>
    <scope>NUCLEOTIDE SEQUENCE [LARGE SCALE GENOMIC DNA]</scope>
    <source>
        <strain evidence="10 11">R7</strain>
    </source>
</reference>
<dbReference type="GO" id="GO:0006355">
    <property type="term" value="P:regulation of DNA-templated transcription"/>
    <property type="evidence" value="ECO:0007669"/>
    <property type="project" value="InterPro"/>
</dbReference>
<dbReference type="PROSITE" id="PS00552">
    <property type="entry name" value="HTH_MERR_1"/>
    <property type="match status" value="1"/>
</dbReference>
<dbReference type="PANTHER" id="PTHR30478">
    <property type="entry name" value="DNA POLYMERASE III SUBUNIT BETA"/>
    <property type="match status" value="1"/>
</dbReference>
<dbReference type="GO" id="GO:0008408">
    <property type="term" value="F:3'-5' exonuclease activity"/>
    <property type="evidence" value="ECO:0007669"/>
    <property type="project" value="InterPro"/>
</dbReference>
<keyword evidence="8" id="KW-0238">DNA-binding</keyword>
<gene>
    <name evidence="10" type="ORF">EP51_32100</name>
</gene>
<comment type="subcellular location">
    <subcellularLocation>
        <location evidence="1">Cytoplasm</location>
    </subcellularLocation>
</comment>
<evidence type="ECO:0000256" key="8">
    <source>
        <dbReference type="ARBA" id="ARBA00023125"/>
    </source>
</evidence>
<protein>
    <submittedName>
        <fullName evidence="10">DNA polymerase III subunit beta</fullName>
    </submittedName>
</protein>
<dbReference type="Gene3D" id="3.10.150.10">
    <property type="entry name" value="DNA Polymerase III, subunit A, domain 2"/>
    <property type="match status" value="1"/>
</dbReference>
<evidence type="ECO:0000256" key="4">
    <source>
        <dbReference type="ARBA" id="ARBA00022679"/>
    </source>
</evidence>
<dbReference type="SUPFAM" id="SSF46955">
    <property type="entry name" value="Putative DNA-binding domain"/>
    <property type="match status" value="1"/>
</dbReference>
<evidence type="ECO:0000256" key="2">
    <source>
        <dbReference type="ARBA" id="ARBA00010752"/>
    </source>
</evidence>
<dbReference type="PROSITE" id="PS50937">
    <property type="entry name" value="HTH_MERR_2"/>
    <property type="match status" value="1"/>
</dbReference>
<dbReference type="RefSeq" id="WP_128641521.1">
    <property type="nucleotide sequence ID" value="NZ_CP008947.1"/>
</dbReference>
<dbReference type="Proteomes" id="UP000028488">
    <property type="component" value="Chromosome"/>
</dbReference>
<dbReference type="eggNOG" id="COG0592">
    <property type="taxonomic scope" value="Bacteria"/>
</dbReference>
<organism evidence="10 11">
    <name type="scientific">Rhodococcus opacus</name>
    <name type="common">Nocardia opaca</name>
    <dbReference type="NCBI Taxonomy" id="37919"/>
    <lineage>
        <taxon>Bacteria</taxon>
        <taxon>Bacillati</taxon>
        <taxon>Actinomycetota</taxon>
        <taxon>Actinomycetes</taxon>
        <taxon>Mycobacteriales</taxon>
        <taxon>Nocardiaceae</taxon>
        <taxon>Rhodococcus</taxon>
    </lineage>
</organism>
<dbReference type="Pfam" id="PF02767">
    <property type="entry name" value="DNA_pol3_beta_2"/>
    <property type="match status" value="1"/>
</dbReference>
<dbReference type="Gene3D" id="1.10.1660.10">
    <property type="match status" value="1"/>
</dbReference>
<dbReference type="GO" id="GO:0009360">
    <property type="term" value="C:DNA polymerase III complex"/>
    <property type="evidence" value="ECO:0007669"/>
    <property type="project" value="InterPro"/>
</dbReference>
<keyword evidence="6" id="KW-0235">DNA replication</keyword>